<name>A0A644Z9C1_9ZZZZ</name>
<accession>A0A644Z9C1</accession>
<proteinExistence type="predicted"/>
<comment type="caution">
    <text evidence="1">The sequence shown here is derived from an EMBL/GenBank/DDBJ whole genome shotgun (WGS) entry which is preliminary data.</text>
</comment>
<dbReference type="EMBL" id="VSSQ01007754">
    <property type="protein sequence ID" value="MPM36878.1"/>
    <property type="molecule type" value="Genomic_DNA"/>
</dbReference>
<sequence>MKDQKSVNELSGWTEAAAKTNCESFITIFGRQPEPGEVETWVSEIRKTAETDIDRSFTDVLVKVGEQWRSERFFPAPCEGWAQYE</sequence>
<organism evidence="1">
    <name type="scientific">bioreactor metagenome</name>
    <dbReference type="NCBI Taxonomy" id="1076179"/>
    <lineage>
        <taxon>unclassified sequences</taxon>
        <taxon>metagenomes</taxon>
        <taxon>ecological metagenomes</taxon>
    </lineage>
</organism>
<gene>
    <name evidence="1" type="ORF">SDC9_83482</name>
</gene>
<protein>
    <submittedName>
        <fullName evidence="1">Uncharacterized protein</fullName>
    </submittedName>
</protein>
<dbReference type="AlphaFoldDB" id="A0A644Z9C1"/>
<evidence type="ECO:0000313" key="1">
    <source>
        <dbReference type="EMBL" id="MPM36878.1"/>
    </source>
</evidence>
<reference evidence="1" key="1">
    <citation type="submission" date="2019-08" db="EMBL/GenBank/DDBJ databases">
        <authorList>
            <person name="Kucharzyk K."/>
            <person name="Murdoch R.W."/>
            <person name="Higgins S."/>
            <person name="Loffler F."/>
        </authorList>
    </citation>
    <scope>NUCLEOTIDE SEQUENCE</scope>
</reference>